<dbReference type="GO" id="GO:0000398">
    <property type="term" value="P:mRNA splicing, via spliceosome"/>
    <property type="evidence" value="ECO:0007669"/>
    <property type="project" value="TreeGrafter"/>
</dbReference>
<evidence type="ECO:0000259" key="4">
    <source>
        <dbReference type="Pfam" id="PF04677"/>
    </source>
</evidence>
<gene>
    <name evidence="5" type="ORF">DdX_04769</name>
</gene>
<sequence length="540" mass="60471">MSKAVKVLCAGDVNGNFKQLLNRVSAVNKKCGPFDVLFCVGEFFGPDEEKNLTVLNGEVQFPMPTYILGPCCPSTSQYYPEQSAELSSSLTYLGRKGILNTATGLTIGYLSGIESESSTLNAFQFNGQTVDDLFVPVRANTGFLGLDILLTSMWPTDVWKHSTNQPREEVQGSPQLSRLAAGLKPRYHIAGLGQLHYERTPYRNHQVLIEAAQHVTRFIGLASVDNPANEKWLYAFSIVPMRKMERAELTQQPDNCSEFPYMEKAEEEALAAKSKGENQFFFDVEADLTEEDPVDRGGRRKRPGYGEDDGRMAKQRPKFQQDPASCWFCLSNTAVVKHLIVSVGTTCYAAMPKGPLTDDHVLVMSIDHVQSLVAASPEVRAEVEKFRDAFALMCDKKDKVLCAFERNYKTSHLQLQLVPIPKSSAKALRSSFLNSARLKEIEFTFLKENEQIWELVNEGAPYFYVELPDGTKMFSRSMAGFPIQFGREVLCSKAILDAPEKVDWANCKLSEQKETELVQQLKADFKPFDFTNDGDSSDED</sequence>
<comment type="similarity">
    <text evidence="1">Belongs to the CWF19 family.</text>
</comment>
<evidence type="ECO:0000313" key="5">
    <source>
        <dbReference type="EMBL" id="KAI1720533.1"/>
    </source>
</evidence>
<dbReference type="Proteomes" id="UP001201812">
    <property type="component" value="Unassembled WGS sequence"/>
</dbReference>
<organism evidence="5 6">
    <name type="scientific">Ditylenchus destructor</name>
    <dbReference type="NCBI Taxonomy" id="166010"/>
    <lineage>
        <taxon>Eukaryota</taxon>
        <taxon>Metazoa</taxon>
        <taxon>Ecdysozoa</taxon>
        <taxon>Nematoda</taxon>
        <taxon>Chromadorea</taxon>
        <taxon>Rhabditida</taxon>
        <taxon>Tylenchina</taxon>
        <taxon>Tylenchomorpha</taxon>
        <taxon>Sphaerularioidea</taxon>
        <taxon>Anguinidae</taxon>
        <taxon>Anguininae</taxon>
        <taxon>Ditylenchus</taxon>
    </lineage>
</organism>
<comment type="caution">
    <text evidence="5">The sequence shown here is derived from an EMBL/GenBank/DDBJ whole genome shotgun (WGS) entry which is preliminary data.</text>
</comment>
<dbReference type="InterPro" id="IPR006767">
    <property type="entry name" value="Cwf19-like_C_dom-2"/>
</dbReference>
<proteinExistence type="inferred from homology"/>
<feature type="region of interest" description="Disordered" evidence="2">
    <location>
        <begin position="292"/>
        <end position="316"/>
    </location>
</feature>
<dbReference type="Pfam" id="PF04676">
    <property type="entry name" value="CwfJ_C_2"/>
    <property type="match status" value="1"/>
</dbReference>
<evidence type="ECO:0000256" key="1">
    <source>
        <dbReference type="ARBA" id="ARBA00006795"/>
    </source>
</evidence>
<dbReference type="PANTHER" id="PTHR12072">
    <property type="entry name" value="CWF19, CELL CYCLE CONTROL PROTEIN"/>
    <property type="match status" value="1"/>
</dbReference>
<feature type="domain" description="Cwf19-like C-terminal" evidence="4">
    <location>
        <begin position="314"/>
        <end position="432"/>
    </location>
</feature>
<reference evidence="5" key="1">
    <citation type="submission" date="2022-01" db="EMBL/GenBank/DDBJ databases">
        <title>Genome Sequence Resource for Two Populations of Ditylenchus destructor, the Migratory Endoparasitic Phytonematode.</title>
        <authorList>
            <person name="Zhang H."/>
            <person name="Lin R."/>
            <person name="Xie B."/>
        </authorList>
    </citation>
    <scope>NUCLEOTIDE SEQUENCE</scope>
    <source>
        <strain evidence="5">BazhouSP</strain>
    </source>
</reference>
<dbReference type="EMBL" id="JAKKPZ010000005">
    <property type="protein sequence ID" value="KAI1720533.1"/>
    <property type="molecule type" value="Genomic_DNA"/>
</dbReference>
<dbReference type="SUPFAM" id="SSF54197">
    <property type="entry name" value="HIT-like"/>
    <property type="match status" value="1"/>
</dbReference>
<keyword evidence="6" id="KW-1185">Reference proteome</keyword>
<evidence type="ECO:0000256" key="2">
    <source>
        <dbReference type="SAM" id="MobiDB-lite"/>
    </source>
</evidence>
<evidence type="ECO:0000259" key="3">
    <source>
        <dbReference type="Pfam" id="PF04676"/>
    </source>
</evidence>
<evidence type="ECO:0000313" key="6">
    <source>
        <dbReference type="Proteomes" id="UP001201812"/>
    </source>
</evidence>
<dbReference type="InterPro" id="IPR036265">
    <property type="entry name" value="HIT-like_sf"/>
</dbReference>
<dbReference type="CDD" id="cd07380">
    <property type="entry name" value="MPP_CWF19_N"/>
    <property type="match status" value="1"/>
</dbReference>
<protein>
    <submittedName>
        <fullName evidence="5">CWF19-like protein 1 like protein</fullName>
    </submittedName>
</protein>
<dbReference type="InterPro" id="IPR006768">
    <property type="entry name" value="Cwf19-like_C_dom-1"/>
</dbReference>
<accession>A0AAD4N9T0</accession>
<dbReference type="GO" id="GO:0061632">
    <property type="term" value="F:RNA lariat debranching enzyme activator activity"/>
    <property type="evidence" value="ECO:0007669"/>
    <property type="project" value="TreeGrafter"/>
</dbReference>
<feature type="domain" description="Cwf19-like protein C-terminal" evidence="3">
    <location>
        <begin position="447"/>
        <end position="531"/>
    </location>
</feature>
<dbReference type="GO" id="GO:0071014">
    <property type="term" value="C:post-mRNA release spliceosomal complex"/>
    <property type="evidence" value="ECO:0007669"/>
    <property type="project" value="TreeGrafter"/>
</dbReference>
<dbReference type="Pfam" id="PF04677">
    <property type="entry name" value="CwfJ_C_1"/>
    <property type="match status" value="1"/>
</dbReference>
<dbReference type="PANTHER" id="PTHR12072:SF4">
    <property type="entry name" value="CWF19-LIKE PROTEIN 1"/>
    <property type="match status" value="1"/>
</dbReference>
<dbReference type="InterPro" id="IPR040194">
    <property type="entry name" value="Cwf19-like"/>
</dbReference>
<dbReference type="AlphaFoldDB" id="A0AAD4N9T0"/>
<dbReference type="Gene3D" id="3.30.428.10">
    <property type="entry name" value="HIT-like"/>
    <property type="match status" value="1"/>
</dbReference>
<name>A0AAD4N9T0_9BILA</name>